<comment type="caution">
    <text evidence="3">The sequence shown here is derived from an EMBL/GenBank/DDBJ whole genome shotgun (WGS) entry which is preliminary data.</text>
</comment>
<proteinExistence type="inferred from homology"/>
<dbReference type="PANTHER" id="PTHR33365">
    <property type="entry name" value="YALI0B05434P"/>
    <property type="match status" value="1"/>
</dbReference>
<evidence type="ECO:0000313" key="4">
    <source>
        <dbReference type="Proteomes" id="UP000036947"/>
    </source>
</evidence>
<reference evidence="3 4" key="1">
    <citation type="journal article" date="2015" name="BMC Genomics">
        <title>The genome of the truffle-parasite Tolypocladium ophioglossoides and the evolution of antifungal peptaibiotics.</title>
        <authorList>
            <person name="Quandt C.A."/>
            <person name="Bushley K.E."/>
            <person name="Spatafora J.W."/>
        </authorList>
    </citation>
    <scope>NUCLEOTIDE SEQUENCE [LARGE SCALE GENOMIC DNA]</scope>
    <source>
        <strain evidence="3 4">CBS 100239</strain>
    </source>
</reference>
<dbReference type="PANTHER" id="PTHR33365:SF7">
    <property type="entry name" value="TAT PATHWAY SIGNAL SEQUENCE"/>
    <property type="match status" value="1"/>
</dbReference>
<protein>
    <recommendedName>
        <fullName evidence="5">Cyclochlorotine biosynthesis protein O</fullName>
    </recommendedName>
</protein>
<feature type="transmembrane region" description="Helical" evidence="2">
    <location>
        <begin position="67"/>
        <end position="88"/>
    </location>
</feature>
<comment type="similarity">
    <text evidence="1">Belongs to the ustYa family.</text>
</comment>
<evidence type="ECO:0000256" key="1">
    <source>
        <dbReference type="ARBA" id="ARBA00035112"/>
    </source>
</evidence>
<dbReference type="InterPro" id="IPR021765">
    <property type="entry name" value="UstYa-like"/>
</dbReference>
<sequence>MPFSYLKKLNPWTERWSDRRPEEDFKAFPGDEDIVYSERGGSEDEPLAGERVYYLKELWKRPSLHPYWAVIFHLGVMCVYTTLFFTAAKPSSQCRDARSRIVQSPANEAVILEPQIYNSSLCIDTPFMGPPSPETDQAWADLLQYSHLRLSREELRRIDQTSIPLPDEEDAYWGMLGATHELHCLKRLRQYMYKDHYFPNLTPQEEMLNLLHSGHCIEILRQAAMCRGDVSITMYWRDDVEMPIADFTLPHSCVNWNAIQDWSEKRSFDPMKPGYMRHPELGK</sequence>
<keyword evidence="2" id="KW-1133">Transmembrane helix</keyword>
<keyword evidence="2" id="KW-0472">Membrane</keyword>
<accession>A0A0L0NBP7</accession>
<dbReference type="AlphaFoldDB" id="A0A0L0NBP7"/>
<keyword evidence="2" id="KW-0812">Transmembrane</keyword>
<evidence type="ECO:0000256" key="2">
    <source>
        <dbReference type="SAM" id="Phobius"/>
    </source>
</evidence>
<evidence type="ECO:0000313" key="3">
    <source>
        <dbReference type="EMBL" id="KND91180.1"/>
    </source>
</evidence>
<dbReference type="EMBL" id="LFRF01000009">
    <property type="protein sequence ID" value="KND91180.1"/>
    <property type="molecule type" value="Genomic_DNA"/>
</dbReference>
<dbReference type="Pfam" id="PF11807">
    <property type="entry name" value="UstYa"/>
    <property type="match status" value="1"/>
</dbReference>
<dbReference type="Proteomes" id="UP000036947">
    <property type="component" value="Unassembled WGS sequence"/>
</dbReference>
<name>A0A0L0NBP7_TOLOC</name>
<evidence type="ECO:0008006" key="5">
    <source>
        <dbReference type="Google" id="ProtNLM"/>
    </source>
</evidence>
<dbReference type="GO" id="GO:0043386">
    <property type="term" value="P:mycotoxin biosynthetic process"/>
    <property type="evidence" value="ECO:0007669"/>
    <property type="project" value="InterPro"/>
</dbReference>
<gene>
    <name evidence="3" type="ORF">TOPH_04039</name>
</gene>
<keyword evidence="4" id="KW-1185">Reference proteome</keyword>
<organism evidence="3 4">
    <name type="scientific">Tolypocladium ophioglossoides (strain CBS 100239)</name>
    <name type="common">Snaketongue truffleclub</name>
    <name type="synonym">Elaphocordyceps ophioglossoides</name>
    <dbReference type="NCBI Taxonomy" id="1163406"/>
    <lineage>
        <taxon>Eukaryota</taxon>
        <taxon>Fungi</taxon>
        <taxon>Dikarya</taxon>
        <taxon>Ascomycota</taxon>
        <taxon>Pezizomycotina</taxon>
        <taxon>Sordariomycetes</taxon>
        <taxon>Hypocreomycetidae</taxon>
        <taxon>Hypocreales</taxon>
        <taxon>Ophiocordycipitaceae</taxon>
        <taxon>Tolypocladium</taxon>
    </lineage>
</organism>
<dbReference type="OrthoDB" id="3687641at2759"/>